<keyword evidence="2" id="KW-0472">Membrane</keyword>
<name>A0A561UDN8_9ACTN</name>
<evidence type="ECO:0000256" key="2">
    <source>
        <dbReference type="SAM" id="Phobius"/>
    </source>
</evidence>
<sequence length="316" mass="31081">MDDEFSSSLREELSRLSEPPIGDLVGQAARQGRRIRRFRTIGATAAVAAVATVTALFSGQLVGSGHTGAQGIGPAAPVGASVSASPNTSATPSAAPSTTPGASAAPSAGATPDAGSASPTPGGGQGSSAPAGVPASTPAAAGSDALVKSTPASLLAAVVQSLPSGITTDHYYGDAPQPPITLDPSVNLYLHSGGKTGRIGVSAYKADTPSSCTTPEGETGVSATCSTDAAGEFVNVLSNPSNCIQNTTVTVYRHDGIAVSVDLSTCLDNSARGTSTPLTQAQAVTLADSTLLNVVMPSSFVKAADTQYAGSIKVSP</sequence>
<feature type="compositionally biased region" description="Low complexity" evidence="1">
    <location>
        <begin position="76"/>
        <end position="120"/>
    </location>
</feature>
<dbReference type="EMBL" id="VIWT01000001">
    <property type="protein sequence ID" value="TWF97448.1"/>
    <property type="molecule type" value="Genomic_DNA"/>
</dbReference>
<reference evidence="3 4" key="1">
    <citation type="submission" date="2019-06" db="EMBL/GenBank/DDBJ databases">
        <title>Sequencing the genomes of 1000 actinobacteria strains.</title>
        <authorList>
            <person name="Klenk H.-P."/>
        </authorList>
    </citation>
    <scope>NUCLEOTIDE SEQUENCE [LARGE SCALE GENOMIC DNA]</scope>
    <source>
        <strain evidence="3 4">DSM 44826</strain>
    </source>
</reference>
<keyword evidence="2" id="KW-0812">Transmembrane</keyword>
<dbReference type="AlphaFoldDB" id="A0A561UDN8"/>
<dbReference type="OrthoDB" id="3361298at2"/>
<evidence type="ECO:0000256" key="1">
    <source>
        <dbReference type="SAM" id="MobiDB-lite"/>
    </source>
</evidence>
<keyword evidence="2" id="KW-1133">Transmembrane helix</keyword>
<gene>
    <name evidence="3" type="ORF">FHX73_111228</name>
</gene>
<comment type="caution">
    <text evidence="3">The sequence shown here is derived from an EMBL/GenBank/DDBJ whole genome shotgun (WGS) entry which is preliminary data.</text>
</comment>
<protein>
    <submittedName>
        <fullName evidence="3">Uncharacterized protein</fullName>
    </submittedName>
</protein>
<evidence type="ECO:0000313" key="3">
    <source>
        <dbReference type="EMBL" id="TWF97448.1"/>
    </source>
</evidence>
<feature type="compositionally biased region" description="Low complexity" evidence="1">
    <location>
        <begin position="127"/>
        <end position="141"/>
    </location>
</feature>
<dbReference type="RefSeq" id="WP_145903934.1">
    <property type="nucleotide sequence ID" value="NZ_BAAAMZ010000008.1"/>
</dbReference>
<proteinExistence type="predicted"/>
<keyword evidence="4" id="KW-1185">Reference proteome</keyword>
<organism evidence="3 4">
    <name type="scientific">Kitasatospora viridis</name>
    <dbReference type="NCBI Taxonomy" id="281105"/>
    <lineage>
        <taxon>Bacteria</taxon>
        <taxon>Bacillati</taxon>
        <taxon>Actinomycetota</taxon>
        <taxon>Actinomycetes</taxon>
        <taxon>Kitasatosporales</taxon>
        <taxon>Streptomycetaceae</taxon>
        <taxon>Kitasatospora</taxon>
    </lineage>
</organism>
<accession>A0A561UDN8</accession>
<feature type="transmembrane region" description="Helical" evidence="2">
    <location>
        <begin position="40"/>
        <end position="62"/>
    </location>
</feature>
<dbReference type="Proteomes" id="UP000317940">
    <property type="component" value="Unassembled WGS sequence"/>
</dbReference>
<feature type="region of interest" description="Disordered" evidence="1">
    <location>
        <begin position="1"/>
        <end position="28"/>
    </location>
</feature>
<evidence type="ECO:0000313" key="4">
    <source>
        <dbReference type="Proteomes" id="UP000317940"/>
    </source>
</evidence>
<feature type="region of interest" description="Disordered" evidence="1">
    <location>
        <begin position="76"/>
        <end position="141"/>
    </location>
</feature>